<feature type="transmembrane region" description="Helical" evidence="2">
    <location>
        <begin position="270"/>
        <end position="293"/>
    </location>
</feature>
<sequence>MSWNDGSAGPFGRNNNDDRPEHEAEQNNPVTGDASDDAAASTPAMPDLPPLPPLASPEPDAASETPESPETPAGSDAPQGDSSGGGWSAFAPPTFGSSSNDSAEFGDAAAQGEPAPAPSIGNDSSNADDNANEGSFAAALGANGDAHAAREEAPHDEGATQSYPTAGFPAGVAGDAPTTPYDREHLSEGAASSPDAQPTQAYNMPPFQAEAPATQSFGAPPAAFPGDSGNRPGAAYGAPVAGPGGPGGAGGNEPPRNEPKKKKPWFRRTGFIVTAIVAVVVIAAAAIGIPWFIHSQNVQRGDDLAAAFQQELSDYNGSWNAENLAAVTAPEISSVLTASSQTFFDLTTDGVDSLSAACGDIAGGQDTRQHLADTTVPELPADEGAEASEAYQQAQADADALASSREQAETFLTQSDSYLAAQQQVCDSLPAYAELQQNYRDDLNTTMPDAYVIENGGEITTNDGAIYFPCSNASGCPDLYNDDTRETFASAYESTYVDYYAGLAKQYSENCFLDAFQSVCDVAATEYQNAADANQAVVDHLRNTEPTVEVGQTLYPDLDGLIQDAQSAEDAANSAVLTEWQSVEPNVGSSLTRTGASLATYLDGLKSDADSTASSIVG</sequence>
<evidence type="ECO:0000256" key="2">
    <source>
        <dbReference type="SAM" id="Phobius"/>
    </source>
</evidence>
<feature type="compositionally biased region" description="Low complexity" evidence="1">
    <location>
        <begin position="232"/>
        <end position="241"/>
    </location>
</feature>
<feature type="compositionally biased region" description="Basic and acidic residues" evidence="1">
    <location>
        <begin position="15"/>
        <end position="25"/>
    </location>
</feature>
<accession>A0ABY4N2X5</accession>
<name>A0ABY4N2X5_9MICO</name>
<feature type="compositionally biased region" description="Gly residues" evidence="1">
    <location>
        <begin position="242"/>
        <end position="251"/>
    </location>
</feature>
<keyword evidence="2" id="KW-0812">Transmembrane</keyword>
<feature type="compositionally biased region" description="Pro residues" evidence="1">
    <location>
        <begin position="46"/>
        <end position="56"/>
    </location>
</feature>
<organism evidence="3">
    <name type="scientific">Gulosibacter sediminis</name>
    <dbReference type="NCBI Taxonomy" id="1729695"/>
    <lineage>
        <taxon>Bacteria</taxon>
        <taxon>Bacillati</taxon>
        <taxon>Actinomycetota</taxon>
        <taxon>Actinomycetes</taxon>
        <taxon>Micrococcales</taxon>
        <taxon>Microbacteriaceae</taxon>
        <taxon>Gulosibacter</taxon>
    </lineage>
</organism>
<dbReference type="EMBL" id="CP097160">
    <property type="protein sequence ID" value="UQN15878.1"/>
    <property type="molecule type" value="Genomic_DNA"/>
</dbReference>
<reference evidence="3" key="1">
    <citation type="submission" date="2022-05" db="EMBL/GenBank/DDBJ databases">
        <title>Complete genome sequence of toluene-degrading Gulosibacter sediminis strain ACHW.36C.</title>
        <authorList>
            <person name="Wai A.C."/>
            <person name="Lai G.K."/>
            <person name="Griffin S.D."/>
            <person name="Leung F.C."/>
        </authorList>
    </citation>
    <scope>NUCLEOTIDE SEQUENCE [LARGE SCALE GENOMIC DNA]</scope>
    <source>
        <strain evidence="3">ACHW.36C</strain>
    </source>
</reference>
<keyword evidence="2" id="KW-0472">Membrane</keyword>
<proteinExistence type="predicted"/>
<protein>
    <submittedName>
        <fullName evidence="3">Uncharacterized protein</fullName>
    </submittedName>
</protein>
<keyword evidence="2" id="KW-1133">Transmembrane helix</keyword>
<gene>
    <name evidence="3" type="ORF">M3M28_05355</name>
</gene>
<feature type="compositionally biased region" description="Low complexity" evidence="1">
    <location>
        <begin position="137"/>
        <end position="146"/>
    </location>
</feature>
<feature type="region of interest" description="Disordered" evidence="1">
    <location>
        <begin position="1"/>
        <end position="263"/>
    </location>
</feature>
<evidence type="ECO:0000313" key="3">
    <source>
        <dbReference type="EMBL" id="UQN15878.1"/>
    </source>
</evidence>
<evidence type="ECO:0000256" key="1">
    <source>
        <dbReference type="SAM" id="MobiDB-lite"/>
    </source>
</evidence>
<feature type="compositionally biased region" description="Basic and acidic residues" evidence="1">
    <location>
        <begin position="147"/>
        <end position="158"/>
    </location>
</feature>